<feature type="region of interest" description="Disordered" evidence="7">
    <location>
        <begin position="502"/>
        <end position="528"/>
    </location>
</feature>
<dbReference type="GO" id="GO:0012507">
    <property type="term" value="C:ER to Golgi transport vesicle membrane"/>
    <property type="evidence" value="ECO:0007669"/>
    <property type="project" value="TreeGrafter"/>
</dbReference>
<evidence type="ECO:0000313" key="10">
    <source>
        <dbReference type="EMBL" id="KAJ1922347.1"/>
    </source>
</evidence>
<evidence type="ECO:0000256" key="7">
    <source>
        <dbReference type="SAM" id="MobiDB-lite"/>
    </source>
</evidence>
<dbReference type="GO" id="GO:0007030">
    <property type="term" value="P:Golgi organization"/>
    <property type="evidence" value="ECO:0007669"/>
    <property type="project" value="TreeGrafter"/>
</dbReference>
<feature type="region of interest" description="Disordered" evidence="7">
    <location>
        <begin position="1"/>
        <end position="54"/>
    </location>
</feature>
<dbReference type="GO" id="GO:0005789">
    <property type="term" value="C:endoplasmic reticulum membrane"/>
    <property type="evidence" value="ECO:0007669"/>
    <property type="project" value="UniProtKB-SubCell"/>
</dbReference>
<feature type="compositionally biased region" description="Low complexity" evidence="7">
    <location>
        <begin position="308"/>
        <end position="320"/>
    </location>
</feature>
<feature type="region of interest" description="Disordered" evidence="7">
    <location>
        <begin position="944"/>
        <end position="969"/>
    </location>
</feature>
<feature type="compositionally biased region" description="Polar residues" evidence="7">
    <location>
        <begin position="1732"/>
        <end position="1746"/>
    </location>
</feature>
<dbReference type="Pfam" id="PF12931">
    <property type="entry name" value="TPR_Sec16"/>
    <property type="match status" value="2"/>
</dbReference>
<feature type="domain" description="Sec16 central conserved" evidence="9">
    <location>
        <begin position="1197"/>
        <end position="1327"/>
    </location>
</feature>
<feature type="compositionally biased region" description="Low complexity" evidence="7">
    <location>
        <begin position="1774"/>
        <end position="1801"/>
    </location>
</feature>
<feature type="compositionally biased region" description="Polar residues" evidence="7">
    <location>
        <begin position="1077"/>
        <end position="1091"/>
    </location>
</feature>
<feature type="region of interest" description="Disordered" evidence="7">
    <location>
        <begin position="989"/>
        <end position="1020"/>
    </location>
</feature>
<keyword evidence="4 6" id="KW-0931">ER-Golgi transport</keyword>
<feature type="compositionally biased region" description="Polar residues" evidence="7">
    <location>
        <begin position="290"/>
        <end position="302"/>
    </location>
</feature>
<feature type="compositionally biased region" description="Polar residues" evidence="7">
    <location>
        <begin position="950"/>
        <end position="969"/>
    </location>
</feature>
<reference evidence="10" key="1">
    <citation type="submission" date="2022-07" db="EMBL/GenBank/DDBJ databases">
        <title>Phylogenomic reconstructions and comparative analyses of Kickxellomycotina fungi.</title>
        <authorList>
            <person name="Reynolds N.K."/>
            <person name="Stajich J.E."/>
            <person name="Barry K."/>
            <person name="Grigoriev I.V."/>
            <person name="Crous P."/>
            <person name="Smith M.E."/>
        </authorList>
    </citation>
    <scope>NUCLEOTIDE SEQUENCE</scope>
    <source>
        <strain evidence="10">NBRC 100468</strain>
    </source>
</reference>
<dbReference type="Proteomes" id="UP001150538">
    <property type="component" value="Unassembled WGS sequence"/>
</dbReference>
<feature type="region of interest" description="Disordered" evidence="7">
    <location>
        <begin position="789"/>
        <end position="864"/>
    </location>
</feature>
<feature type="region of interest" description="Disordered" evidence="7">
    <location>
        <begin position="1732"/>
        <end position="1806"/>
    </location>
</feature>
<keyword evidence="11" id="KW-1185">Reference proteome</keyword>
<gene>
    <name evidence="10" type="ORF">H4219_000209</name>
</gene>
<dbReference type="InterPro" id="IPR024340">
    <property type="entry name" value="Sec16_CCD"/>
</dbReference>
<dbReference type="PANTHER" id="PTHR13402:SF6">
    <property type="entry name" value="SECRETORY 16, ISOFORM I"/>
    <property type="match status" value="1"/>
</dbReference>
<feature type="compositionally biased region" description="Basic and acidic residues" evidence="7">
    <location>
        <begin position="2130"/>
        <end position="2141"/>
    </location>
</feature>
<keyword evidence="6" id="KW-0472">Membrane</keyword>
<comment type="caution">
    <text evidence="10">The sequence shown here is derived from an EMBL/GenBank/DDBJ whole genome shotgun (WGS) entry which is preliminary data.</text>
</comment>
<evidence type="ECO:0000313" key="11">
    <source>
        <dbReference type="Proteomes" id="UP001150538"/>
    </source>
</evidence>
<feature type="compositionally biased region" description="Polar residues" evidence="7">
    <location>
        <begin position="1041"/>
        <end position="1058"/>
    </location>
</feature>
<feature type="compositionally biased region" description="Basic and acidic residues" evidence="7">
    <location>
        <begin position="2025"/>
        <end position="2034"/>
    </location>
</feature>
<dbReference type="GO" id="GO:0016192">
    <property type="term" value="P:vesicle-mediated transport"/>
    <property type="evidence" value="ECO:0007669"/>
    <property type="project" value="UniProtKB-KW"/>
</dbReference>
<sequence>MTFNPAQSQLNPPSRRKTPVVDGPIPFFGNQPGGQDFYQNISTPSSQQIQPIQSQGYTTSQAYYHQQQSGAGQYSNYSHTGYSNLQSNYSTSGSHQQAQQYYNNSQNLQSAAPNTSVNSQVLTASPLSPYINTPVNGEYSRDQTALQQQQHQTHIGQSYSQSQGAQYGYQPSHSNSTHIGAGLDQTQNVQGQHVDPNMYYQQPAEDAQPEPVFDPNVGQYYDPASGYYYDNDSGQWYLPQASYDPNPSATGADAYYQNPQGEHQQQQQQQKYVQEFQGGMQANVYDVSAQITNPQPSGNSQIGYDAGQQQQQSYNYPQQPASAGPQGTSHSSTATPLPYNSTEPATAPANVPAHSHGHLDTGSQSYDSMQMPNPASDASFFNQFDASSGPQPIQQHSQQPLSNTIADNTSSGPLSDGGNSTFIQQGANINSQSSQQPPQQSHTSTPSSSAGFFNQLGGGEPLQPQQQPVSSESDFFQQYADQSSFNEVFDSKPQATPLAAVPEAGRDFSDAGNSKAPGGSTMQNRESMVPGPIDAIKQEIVDKGFSEDSIRSPMLAVCPPKPDYGHPPYPPQPTTETSTAPDGAQSVSQPETQMSEITASSSVDASVPPLSDAIPQDVHEEEQSVSTGPPEVAVATQSQKAHGQAPPVHDTTFISEPVHNNAISPPSVSQTIASPSTGVPASEATSNAVESHQAAPKNVAGSLPPADMPLHQNMTVEKATTDTQDYKEHAPAELPVVEADNEDSVKETIYYDQASIGHNEEASGVNMFSFEEKGDDFYDQESIAAKDLPNVSTTGLSDSYSSGSVEASNAKSEPHTSSSRLHEEPLPTSQIPHPQMSTSVSHVSTSGEVFRTTSESQVAVIPQSQDKETFDISLDDVNDISQASSIQPEHHDAYKRQENVVETSSIQESQHYAAGAEPDYHNDKVTAQGVEQASDYNQQYYDNTYYEDSGNYSTDYQGYYQDPQTSTVGHNISEQGQQIMEGEYYYQQAEQHGQQHQHEDGQNGASYSQEGGHGQNANVQVSADTGYDGYYQNQNEEEASHYNTPNDTAGTQSESFESVANRVPTNEPKGQDGTAYWSESQTVSASDPHQATSENYQYEGEGEAYQGSDHYNYQDYNGYEYSQQYSKENPNYEQGDGQVYDEQQQQYYEQSGAFDQQYQHQDYYQQQEYQQADPSEQSTAIPQTTQDPMAGVHRGFPIMCFGFGGKIVTTFPYEVQRFNGTTVASEMKRMCGMVSISYLSDTSGSTTDSEAKKLFAAGPIFNGDQTKSLLEKKADLAAQEMDKLIAQIEQSGKYASRNPTDLTAGFNRNSIQELVVLCKFLKAWLQTHTVIKESDVATKDLVKILVDLSKDQGNDTTDLSRNAYSISPQQTNDLNNEYLSTLEQCLLSGQRQQAVEYCIQNSMWSHALIIASCVGKDTWQKVIDNFSTTLAGLSVDDGSQTSDLSAIALQYRLFSGMGKNSLSNNAESNDTNFSVHKWAKTLAMIMSNRTPGDKTTIMSIADRLRDSGHTVPAHICYLALDSSSIFFPRQGEEHRVSLLGSEWKDCSAMDLGSLAISGYVPTNEPRSTPYFRSFLSLRLTEMAELIHAMRIDSLDTKETTQGGTHGKQANPNNAAKPKVYCLPHLQAYKLSLAWWLIDCCELELASRYCDTIIRILEAVPKGVCLPFVGKSLVEQIYQLRERLDVCGVTSDPKHSGLQSSGPSAWLQKAIPKPSFSTLMSAFDSSIDKFITGESSATPSQNAQGVGQSADDGQGGKQGPKSKFELGPDKNNVVTPSSNFSPRSTPRPPTATGYTGATYTPPSRAQSVLNGYRDNKAYPNGNCTSSYQSEHYSAPQNPIFGFSEAPSRNSSEYNDYSDTYHNDQSNYQQSDARMTPQAIPVQQQNHQPLPPPPQQQQYQDQEQNVSQNHTPTPPMQKYIDSPFGQQPQQQHQDSGSESQAASDRDIGGLPEASGAQQDDGGFITPALAFGSGSNIPLVPTIPPVPSFSQSQSPSAGSHTQSRDKRRAGEEEDLGFGNVSLSKNKPKPAEDGDKPDANGTPRSSATPASSSATTSDPSRQTDRDGGDDNGNANSGMFGMLKSLWGRNKNQANLGDDTQLTYDPKTKRWIINGETPSAPTPPPPPPPSVQSRRSLESTPGREGENDSQNGLRSLSVPPPMGTSASGSGPHPRSTSTVSSGFGQRPVPPNSSNLPLRPPMSSGPRAANPRTKKSARAKYVDVFNS</sequence>
<dbReference type="GO" id="GO:0015031">
    <property type="term" value="P:protein transport"/>
    <property type="evidence" value="ECO:0007669"/>
    <property type="project" value="UniProtKB-KW"/>
</dbReference>
<dbReference type="OrthoDB" id="8918678at2759"/>
<evidence type="ECO:0000256" key="4">
    <source>
        <dbReference type="ARBA" id="ARBA00022892"/>
    </source>
</evidence>
<comment type="function">
    <text evidence="5 6">Involved in the initiation of assembly of the COPII coat required for the formation of transport vesicles from the endoplasmic reticulum (ER) and the selection of cargo molecules. Also involved in autophagy.</text>
</comment>
<feature type="compositionally biased region" description="Polar residues" evidence="7">
    <location>
        <begin position="790"/>
        <end position="819"/>
    </location>
</feature>
<feature type="region of interest" description="Disordered" evidence="7">
    <location>
        <begin position="133"/>
        <end position="181"/>
    </location>
</feature>
<feature type="compositionally biased region" description="Polar residues" evidence="7">
    <location>
        <begin position="1172"/>
        <end position="1187"/>
    </location>
</feature>
<protein>
    <recommendedName>
        <fullName evidence="6">Protein transport protein sec16</fullName>
    </recommendedName>
</protein>
<feature type="region of interest" description="Disordered" evidence="7">
    <location>
        <begin position="238"/>
        <end position="272"/>
    </location>
</feature>
<feature type="compositionally biased region" description="Polar residues" evidence="7">
    <location>
        <begin position="2159"/>
        <end position="2178"/>
    </location>
</feature>
<accession>A0A9W8DX64</accession>
<feature type="compositionally biased region" description="Polar residues" evidence="7">
    <location>
        <begin position="574"/>
        <end position="604"/>
    </location>
</feature>
<feature type="compositionally biased region" description="Polar residues" evidence="7">
    <location>
        <begin position="1"/>
        <end position="12"/>
    </location>
</feature>
<feature type="domain" description="Sec16 Sec23-binding" evidence="8">
    <location>
        <begin position="1382"/>
        <end position="1544"/>
    </location>
</feature>
<feature type="region of interest" description="Disordered" evidence="7">
    <location>
        <begin position="1040"/>
        <end position="1091"/>
    </location>
</feature>
<dbReference type="Gene3D" id="1.25.40.1030">
    <property type="match status" value="1"/>
</dbReference>
<organism evidence="10 11">
    <name type="scientific">Mycoemilia scoparia</name>
    <dbReference type="NCBI Taxonomy" id="417184"/>
    <lineage>
        <taxon>Eukaryota</taxon>
        <taxon>Fungi</taxon>
        <taxon>Fungi incertae sedis</taxon>
        <taxon>Zoopagomycota</taxon>
        <taxon>Kickxellomycotina</taxon>
        <taxon>Kickxellomycetes</taxon>
        <taxon>Kickxellales</taxon>
        <taxon>Kickxellaceae</taxon>
        <taxon>Mycoemilia</taxon>
    </lineage>
</organism>
<feature type="region of interest" description="Disordered" evidence="7">
    <location>
        <begin position="1834"/>
        <end position="2221"/>
    </location>
</feature>
<evidence type="ECO:0000259" key="8">
    <source>
        <dbReference type="Pfam" id="PF12931"/>
    </source>
</evidence>
<keyword evidence="2 6" id="KW-0813">Transport</keyword>
<evidence type="ECO:0000256" key="3">
    <source>
        <dbReference type="ARBA" id="ARBA00022824"/>
    </source>
</evidence>
<feature type="compositionally biased region" description="Polar residues" evidence="7">
    <location>
        <begin position="325"/>
        <end position="344"/>
    </location>
</feature>
<feature type="compositionally biased region" description="Pro residues" evidence="7">
    <location>
        <begin position="559"/>
        <end position="573"/>
    </location>
</feature>
<evidence type="ECO:0000256" key="6">
    <source>
        <dbReference type="RuleBase" id="RU364101"/>
    </source>
</evidence>
<feature type="compositionally biased region" description="Low complexity" evidence="7">
    <location>
        <begin position="2038"/>
        <end position="2056"/>
    </location>
</feature>
<name>A0A9W8DX64_9FUNG</name>
<dbReference type="GO" id="GO:0070973">
    <property type="term" value="P:protein localization to endoplasmic reticulum exit site"/>
    <property type="evidence" value="ECO:0007669"/>
    <property type="project" value="TreeGrafter"/>
</dbReference>
<feature type="compositionally biased region" description="Polar residues" evidence="7">
    <location>
        <begin position="2085"/>
        <end position="2098"/>
    </location>
</feature>
<feature type="compositionally biased region" description="Polar residues" evidence="7">
    <location>
        <begin position="827"/>
        <end position="857"/>
    </location>
</feature>
<feature type="compositionally biased region" description="Polar residues" evidence="7">
    <location>
        <begin position="361"/>
        <end position="373"/>
    </location>
</feature>
<evidence type="ECO:0000256" key="5">
    <source>
        <dbReference type="ARBA" id="ARBA00024687"/>
    </source>
</evidence>
<feature type="region of interest" description="Disordered" evidence="7">
    <location>
        <begin position="1168"/>
        <end position="1187"/>
    </location>
</feature>
<dbReference type="InterPro" id="IPR024298">
    <property type="entry name" value="Sec16_Sec23-bd"/>
</dbReference>
<dbReference type="PANTHER" id="PTHR13402">
    <property type="entry name" value="RGPR-RELATED"/>
    <property type="match status" value="1"/>
</dbReference>
<feature type="region of interest" description="Disordered" evidence="7">
    <location>
        <begin position="546"/>
        <end position="612"/>
    </location>
</feature>
<comment type="similarity">
    <text evidence="1 6">Belongs to the SEC16 family.</text>
</comment>
<evidence type="ECO:0000256" key="2">
    <source>
        <dbReference type="ARBA" id="ARBA00022448"/>
    </source>
</evidence>
<feature type="compositionally biased region" description="Polar residues" evidence="7">
    <location>
        <begin position="171"/>
        <end position="181"/>
    </location>
</feature>
<feature type="compositionally biased region" description="Low complexity" evidence="7">
    <location>
        <begin position="257"/>
        <end position="272"/>
    </location>
</feature>
<keyword evidence="6" id="KW-0653">Protein transport</keyword>
<feature type="domain" description="Sec16 Sec23-binding" evidence="8">
    <location>
        <begin position="1614"/>
        <end position="1733"/>
    </location>
</feature>
<feature type="region of interest" description="Disordered" evidence="7">
    <location>
        <begin position="666"/>
        <end position="704"/>
    </location>
</feature>
<keyword evidence="6" id="KW-0072">Autophagy</keyword>
<feature type="compositionally biased region" description="Low complexity" evidence="7">
    <location>
        <begin position="431"/>
        <end position="449"/>
    </location>
</feature>
<proteinExistence type="inferred from homology"/>
<feature type="compositionally biased region" description="Low complexity" evidence="7">
    <location>
        <begin position="143"/>
        <end position="170"/>
    </location>
</feature>
<feature type="compositionally biased region" description="Pro residues" evidence="7">
    <location>
        <begin position="2115"/>
        <end position="2125"/>
    </location>
</feature>
<evidence type="ECO:0000256" key="1">
    <source>
        <dbReference type="ARBA" id="ARBA00005927"/>
    </source>
</evidence>
<dbReference type="GO" id="GO:0070971">
    <property type="term" value="C:endoplasmic reticulum exit site"/>
    <property type="evidence" value="ECO:0007669"/>
    <property type="project" value="UniProtKB-ARBA"/>
</dbReference>
<comment type="subcellular location">
    <subcellularLocation>
        <location evidence="6">Endoplasmic reticulum membrane</location>
    </subcellularLocation>
</comment>
<feature type="compositionally biased region" description="Low complexity" evidence="7">
    <location>
        <begin position="39"/>
        <end position="54"/>
    </location>
</feature>
<dbReference type="Pfam" id="PF12932">
    <property type="entry name" value="Sec16"/>
    <property type="match status" value="1"/>
</dbReference>
<feature type="compositionally biased region" description="Polar residues" evidence="7">
    <location>
        <begin position="1003"/>
        <end position="1020"/>
    </location>
</feature>
<dbReference type="GO" id="GO:0006914">
    <property type="term" value="P:autophagy"/>
    <property type="evidence" value="ECO:0007669"/>
    <property type="project" value="UniProtKB-KW"/>
</dbReference>
<evidence type="ECO:0000259" key="9">
    <source>
        <dbReference type="Pfam" id="PF12932"/>
    </source>
</evidence>
<dbReference type="EMBL" id="JANBPU010000001">
    <property type="protein sequence ID" value="KAJ1922347.1"/>
    <property type="molecule type" value="Genomic_DNA"/>
</dbReference>
<keyword evidence="3 6" id="KW-0256">Endoplasmic reticulum</keyword>
<feature type="compositionally biased region" description="Polar residues" evidence="7">
    <location>
        <begin position="1845"/>
        <end position="1871"/>
    </location>
</feature>
<feature type="region of interest" description="Disordered" evidence="7">
    <location>
        <begin position="290"/>
        <end position="474"/>
    </location>
</feature>
<feature type="compositionally biased region" description="Polar residues" evidence="7">
    <location>
        <begin position="666"/>
        <end position="690"/>
    </location>
</feature>
<feature type="compositionally biased region" description="Polar residues" evidence="7">
    <location>
        <begin position="379"/>
        <end position="430"/>
    </location>
</feature>